<evidence type="ECO:0000313" key="2">
    <source>
        <dbReference type="Proteomes" id="UP000481861"/>
    </source>
</evidence>
<dbReference type="Proteomes" id="UP000481861">
    <property type="component" value="Unassembled WGS sequence"/>
</dbReference>
<protein>
    <submittedName>
        <fullName evidence="1">Uncharacterized protein</fullName>
    </submittedName>
</protein>
<dbReference type="OrthoDB" id="3801236at2759"/>
<name>A0A7C8MHP9_9PLEO</name>
<proteinExistence type="predicted"/>
<organism evidence="1 2">
    <name type="scientific">Massariosphaeria phaeospora</name>
    <dbReference type="NCBI Taxonomy" id="100035"/>
    <lineage>
        <taxon>Eukaryota</taxon>
        <taxon>Fungi</taxon>
        <taxon>Dikarya</taxon>
        <taxon>Ascomycota</taxon>
        <taxon>Pezizomycotina</taxon>
        <taxon>Dothideomycetes</taxon>
        <taxon>Pleosporomycetidae</taxon>
        <taxon>Pleosporales</taxon>
        <taxon>Pleosporales incertae sedis</taxon>
        <taxon>Massariosphaeria</taxon>
    </lineage>
</organism>
<keyword evidence="2" id="KW-1185">Reference proteome</keyword>
<sequence>MATLSKPICTVHRLCPCRQSKASGWMTLPDELKVKILRYIINEKPAVTYLHESFASGVTIPYEAVLITHPAVSNIAKDIFYGDNKFKIDVMGRPSHLGFFVPQPAIAGFIRHLEVVVSLRVRDIKFLRKLADGINGFDHLRFLKIAFDPRWVGNFYNEKHVRALQREFLKGKAVFDVPQLEIDYMYGLRQDGFEQAKSLVDRQAWIDNLIEPLLFTHLIVKQVDAGGNLVEEAHDLDSAWQYGLAGSRQRYTFVHDVLDWRLECVERLPR</sequence>
<gene>
    <name evidence="1" type="ORF">BDV95DRAFT_603112</name>
</gene>
<evidence type="ECO:0000313" key="1">
    <source>
        <dbReference type="EMBL" id="KAF2875703.1"/>
    </source>
</evidence>
<dbReference type="EMBL" id="JAADJZ010000004">
    <property type="protein sequence ID" value="KAF2875703.1"/>
    <property type="molecule type" value="Genomic_DNA"/>
</dbReference>
<reference evidence="1 2" key="1">
    <citation type="submission" date="2020-01" db="EMBL/GenBank/DDBJ databases">
        <authorList>
            <consortium name="DOE Joint Genome Institute"/>
            <person name="Haridas S."/>
            <person name="Albert R."/>
            <person name="Binder M."/>
            <person name="Bloem J."/>
            <person name="Labutti K."/>
            <person name="Salamov A."/>
            <person name="Andreopoulos B."/>
            <person name="Baker S.E."/>
            <person name="Barry K."/>
            <person name="Bills G."/>
            <person name="Bluhm B.H."/>
            <person name="Cannon C."/>
            <person name="Castanera R."/>
            <person name="Culley D.E."/>
            <person name="Daum C."/>
            <person name="Ezra D."/>
            <person name="Gonzalez J.B."/>
            <person name="Henrissat B."/>
            <person name="Kuo A."/>
            <person name="Liang C."/>
            <person name="Lipzen A."/>
            <person name="Lutzoni F."/>
            <person name="Magnuson J."/>
            <person name="Mondo S."/>
            <person name="Nolan M."/>
            <person name="Ohm R."/>
            <person name="Pangilinan J."/>
            <person name="Park H.-J.H."/>
            <person name="Ramirez L."/>
            <person name="Alfaro M."/>
            <person name="Sun H."/>
            <person name="Tritt A."/>
            <person name="Yoshinaga Y."/>
            <person name="Zwiers L.-H.L."/>
            <person name="Turgeon B.G."/>
            <person name="Goodwin S.B."/>
            <person name="Spatafora J.W."/>
            <person name="Crous P.W."/>
            <person name="Grigoriev I.V."/>
        </authorList>
    </citation>
    <scope>NUCLEOTIDE SEQUENCE [LARGE SCALE GENOMIC DNA]</scope>
    <source>
        <strain evidence="1 2">CBS 611.86</strain>
    </source>
</reference>
<dbReference type="AlphaFoldDB" id="A0A7C8MHP9"/>
<comment type="caution">
    <text evidence="1">The sequence shown here is derived from an EMBL/GenBank/DDBJ whole genome shotgun (WGS) entry which is preliminary data.</text>
</comment>
<accession>A0A7C8MHP9</accession>